<name>A0ABT4EDY8_PAEAL</name>
<organism evidence="1 2">
    <name type="scientific">Paenibacillus alvei</name>
    <name type="common">Bacillus alvei</name>
    <dbReference type="NCBI Taxonomy" id="44250"/>
    <lineage>
        <taxon>Bacteria</taxon>
        <taxon>Bacillati</taxon>
        <taxon>Bacillota</taxon>
        <taxon>Bacilli</taxon>
        <taxon>Bacillales</taxon>
        <taxon>Paenibacillaceae</taxon>
        <taxon>Paenibacillus</taxon>
    </lineage>
</organism>
<keyword evidence="2" id="KW-1185">Reference proteome</keyword>
<dbReference type="EMBL" id="JAMDLY010000017">
    <property type="protein sequence ID" value="MCY9531960.1"/>
    <property type="molecule type" value="Genomic_DNA"/>
</dbReference>
<sequence>MKKSGLHNDSITKLVNGMRYNENTIMLGNENQLLLFDVEGGIKLYTDKYDMVEELINGKALWVISVGQVKVEVFKELRSWDAAIKVENDMKVRVG</sequence>
<dbReference type="Proteomes" id="UP001527090">
    <property type="component" value="Unassembled WGS sequence"/>
</dbReference>
<protein>
    <submittedName>
        <fullName evidence="1">Uncharacterized protein</fullName>
    </submittedName>
</protein>
<comment type="caution">
    <text evidence="1">The sequence shown here is derived from an EMBL/GenBank/DDBJ whole genome shotgun (WGS) entry which is preliminary data.</text>
</comment>
<evidence type="ECO:0000313" key="1">
    <source>
        <dbReference type="EMBL" id="MCY9531960.1"/>
    </source>
</evidence>
<dbReference type="RefSeq" id="WP_254777338.1">
    <property type="nucleotide sequence ID" value="NZ_JAMDLY010000017.1"/>
</dbReference>
<proteinExistence type="predicted"/>
<gene>
    <name evidence="1" type="ORF">M5X04_21875</name>
</gene>
<evidence type="ECO:0000313" key="2">
    <source>
        <dbReference type="Proteomes" id="UP001527090"/>
    </source>
</evidence>
<reference evidence="1 2" key="1">
    <citation type="submission" date="2022-05" db="EMBL/GenBank/DDBJ databases">
        <title>Genome Sequencing of Bee-Associated Microbes.</title>
        <authorList>
            <person name="Dunlap C."/>
        </authorList>
    </citation>
    <scope>NUCLEOTIDE SEQUENCE [LARGE SCALE GENOMIC DNA]</scope>
    <source>
        <strain evidence="1 2">NRRL NRS-750</strain>
    </source>
</reference>
<accession>A0ABT4EDY8</accession>